<dbReference type="Gene3D" id="1.10.606.10">
    <property type="entry name" value="Vanadium-containing Chloroperoxidase, domain 2"/>
    <property type="match status" value="1"/>
</dbReference>
<dbReference type="InterPro" id="IPR049283">
    <property type="entry name" value="DUF6851"/>
</dbReference>
<dbReference type="AlphaFoldDB" id="A0A538TNV1"/>
<dbReference type="InterPro" id="IPR055161">
    <property type="entry name" value="NapH1-like_2nd"/>
</dbReference>
<evidence type="ECO:0000259" key="3">
    <source>
        <dbReference type="Pfam" id="PF22778"/>
    </source>
</evidence>
<comment type="caution">
    <text evidence="4">The sequence shown here is derived from an EMBL/GenBank/DDBJ whole genome shotgun (WGS) entry which is preliminary data.</text>
</comment>
<evidence type="ECO:0000256" key="1">
    <source>
        <dbReference type="SAM" id="MobiDB-lite"/>
    </source>
</evidence>
<gene>
    <name evidence="4" type="ORF">E6K77_02995</name>
</gene>
<feature type="region of interest" description="Disordered" evidence="1">
    <location>
        <begin position="1"/>
        <end position="20"/>
    </location>
</feature>
<feature type="compositionally biased region" description="Basic residues" evidence="1">
    <location>
        <begin position="1"/>
        <end position="11"/>
    </location>
</feature>
<dbReference type="Gene3D" id="1.20.144.10">
    <property type="entry name" value="Phosphatidic acid phosphatase type 2/haloperoxidase"/>
    <property type="match status" value="1"/>
</dbReference>
<proteinExistence type="predicted"/>
<evidence type="ECO:0000313" key="5">
    <source>
        <dbReference type="Proteomes" id="UP000317366"/>
    </source>
</evidence>
<dbReference type="Proteomes" id="UP000317366">
    <property type="component" value="Unassembled WGS sequence"/>
</dbReference>
<dbReference type="EMBL" id="VBOX01000022">
    <property type="protein sequence ID" value="TMQ65294.1"/>
    <property type="molecule type" value="Genomic_DNA"/>
</dbReference>
<organism evidence="4 5">
    <name type="scientific">Eiseniibacteriota bacterium</name>
    <dbReference type="NCBI Taxonomy" id="2212470"/>
    <lineage>
        <taxon>Bacteria</taxon>
        <taxon>Candidatus Eiseniibacteriota</taxon>
    </lineage>
</organism>
<dbReference type="GO" id="GO:0004601">
    <property type="term" value="F:peroxidase activity"/>
    <property type="evidence" value="ECO:0007669"/>
    <property type="project" value="UniProtKB-KW"/>
</dbReference>
<evidence type="ECO:0000259" key="2">
    <source>
        <dbReference type="Pfam" id="PF21167"/>
    </source>
</evidence>
<dbReference type="Pfam" id="PF22778">
    <property type="entry name" value="VCPO_2nd"/>
    <property type="match status" value="1"/>
</dbReference>
<dbReference type="InterPro" id="IPR052559">
    <property type="entry name" value="V-haloperoxidase"/>
</dbReference>
<keyword evidence="4" id="KW-0575">Peroxidase</keyword>
<dbReference type="CDD" id="cd03398">
    <property type="entry name" value="PAP2_haloperoxidase"/>
    <property type="match status" value="1"/>
</dbReference>
<protein>
    <submittedName>
        <fullName evidence="4">Vanadium-dependent haloperoxidase</fullName>
    </submittedName>
</protein>
<feature type="domain" description="Vanadium-dependent haloperoxidase NapH1-like second helical-bundle" evidence="3">
    <location>
        <begin position="342"/>
        <end position="392"/>
    </location>
</feature>
<dbReference type="SUPFAM" id="SSF48317">
    <property type="entry name" value="Acid phosphatase/Vanadium-dependent haloperoxidase"/>
    <property type="match status" value="1"/>
</dbReference>
<dbReference type="InterPro" id="IPR016119">
    <property type="entry name" value="Br/Cl_peroxidase_C"/>
</dbReference>
<dbReference type="PANTHER" id="PTHR34599:SF2">
    <property type="entry name" value="TRAF-TYPE DOMAIN-CONTAINING PROTEIN"/>
    <property type="match status" value="1"/>
</dbReference>
<feature type="domain" description="DUF6851" evidence="2">
    <location>
        <begin position="98"/>
        <end position="235"/>
    </location>
</feature>
<dbReference type="InterPro" id="IPR036938">
    <property type="entry name" value="PAP2/HPO_sf"/>
</dbReference>
<accession>A0A538TNV1</accession>
<dbReference type="PANTHER" id="PTHR34599">
    <property type="entry name" value="PEROXIDASE-RELATED"/>
    <property type="match status" value="1"/>
</dbReference>
<name>A0A538TNV1_UNCEI</name>
<dbReference type="Pfam" id="PF21167">
    <property type="entry name" value="DUF6851"/>
    <property type="match status" value="1"/>
</dbReference>
<evidence type="ECO:0000313" key="4">
    <source>
        <dbReference type="EMBL" id="TMQ65294.1"/>
    </source>
</evidence>
<keyword evidence="4" id="KW-0560">Oxidoreductase</keyword>
<reference evidence="4 5" key="1">
    <citation type="journal article" date="2019" name="Nat. Microbiol.">
        <title>Mediterranean grassland soil C-N compound turnover is dependent on rainfall and depth, and is mediated by genomically divergent microorganisms.</title>
        <authorList>
            <person name="Diamond S."/>
            <person name="Andeer P.F."/>
            <person name="Li Z."/>
            <person name="Crits-Christoph A."/>
            <person name="Burstein D."/>
            <person name="Anantharaman K."/>
            <person name="Lane K.R."/>
            <person name="Thomas B.C."/>
            <person name="Pan C."/>
            <person name="Northen T.R."/>
            <person name="Banfield J.F."/>
        </authorList>
    </citation>
    <scope>NUCLEOTIDE SEQUENCE [LARGE SCALE GENOMIC DNA]</scope>
    <source>
        <strain evidence="4">WS_7</strain>
    </source>
</reference>
<feature type="non-terminal residue" evidence="4">
    <location>
        <position position="398"/>
    </location>
</feature>
<sequence>MTKTRTTTRRKQGAEPGKGVARRVAPPWMLIYWLATLAGCSDQIVEPRRRLAAPSLEIAAARIASGEANPVLQWNQTALDAVSAGTLGPPMVSRALAIVHTAIFDAWAAYHPEAVGTRYGAALRRPAAEHTMANKTEAISYAAYRVLVDLYPAQIERFDAKMADLGFDPGNTTDDRTTPAGIGNVVAAALLKFRHDDGSNQLGTLGPTGLPYSDYTGYEPVNTPDEVRDPSRWQPLRHPNRAGTAIIVQQFLCPHWAHVIPFALTSGDQFRPAPPVLFPRGSYREQAEELIDISAHLTDRQKVIAEYWADGPNSVLPPGHWDLFAQFVSLRDEHSLDQDVEMFFILTNAILDAGIAAWDAKIRYDYVRPITAIRFLKQGKKIRAWGGPGQGTRVISGE</sequence>